<dbReference type="RefSeq" id="XP_056852587.1">
    <property type="nucleotide sequence ID" value="XM_056996607.1"/>
</dbReference>
<gene>
    <name evidence="4" type="primary">LOC130501776</name>
</gene>
<dbReference type="InterPro" id="IPR026960">
    <property type="entry name" value="RVT-Znf"/>
</dbReference>
<feature type="domain" description="Reverse transcriptase zinc-binding" evidence="2">
    <location>
        <begin position="160"/>
        <end position="244"/>
    </location>
</feature>
<keyword evidence="1" id="KW-0732">Signal</keyword>
<dbReference type="PANTHER" id="PTHR33116">
    <property type="entry name" value="REVERSE TRANSCRIPTASE ZINC-BINDING DOMAIN-CONTAINING PROTEIN-RELATED-RELATED"/>
    <property type="match status" value="1"/>
</dbReference>
<accession>A0A9W3CLT2</accession>
<organism evidence="3 4">
    <name type="scientific">Raphanus sativus</name>
    <name type="common">Radish</name>
    <name type="synonym">Raphanus raphanistrum var. sativus</name>
    <dbReference type="NCBI Taxonomy" id="3726"/>
    <lineage>
        <taxon>Eukaryota</taxon>
        <taxon>Viridiplantae</taxon>
        <taxon>Streptophyta</taxon>
        <taxon>Embryophyta</taxon>
        <taxon>Tracheophyta</taxon>
        <taxon>Spermatophyta</taxon>
        <taxon>Magnoliopsida</taxon>
        <taxon>eudicotyledons</taxon>
        <taxon>Gunneridae</taxon>
        <taxon>Pentapetalae</taxon>
        <taxon>rosids</taxon>
        <taxon>malvids</taxon>
        <taxon>Brassicales</taxon>
        <taxon>Brassicaceae</taxon>
        <taxon>Brassiceae</taxon>
        <taxon>Raphanus</taxon>
    </lineage>
</organism>
<dbReference type="PANTHER" id="PTHR33116:SF78">
    <property type="entry name" value="OS12G0587133 PROTEIN"/>
    <property type="match status" value="1"/>
</dbReference>
<reference evidence="4" key="1">
    <citation type="submission" date="2025-08" db="UniProtKB">
        <authorList>
            <consortium name="RefSeq"/>
        </authorList>
    </citation>
    <scope>IDENTIFICATION</scope>
    <source>
        <tissue evidence="4">Leaf</tissue>
    </source>
</reference>
<feature type="chain" id="PRO_5040954431" evidence="1">
    <location>
        <begin position="25"/>
        <end position="341"/>
    </location>
</feature>
<sequence>MIWNQVLCLKFIWILLSKASSLWGDWHWSTHLNTHSFWTVTASDSDSWTWKKILDLRPLALQFIRTRLGNGEDTSFWHDVWTPFGQLISHIGPSGPRALRLRNEARVTDAIRGSSWSLPHPRSQREVELHIYLTTISLPLSEHINDEYEWVTGDSSSIVFRSSATWEMLRPRGELKDWFDVVWFKGAIPKLSFTMWVANYDRLPTRSRLAAWGLPVSPLCPFCNQHDETRDHLFISCTYSQDVWRGVLVRCQPNTAAITSWSELLSWIRNRSLSRRLTLLRKLAAQSVIYHIWKQRNNLVHNQTSIPASTIFRAVDKEVKNIISARRLRKRFSSLMRLWLR</sequence>
<proteinExistence type="predicted"/>
<dbReference type="AlphaFoldDB" id="A0A9W3CLT2"/>
<feature type="signal peptide" evidence="1">
    <location>
        <begin position="1"/>
        <end position="24"/>
    </location>
</feature>
<evidence type="ECO:0000259" key="2">
    <source>
        <dbReference type="Pfam" id="PF13966"/>
    </source>
</evidence>
<dbReference type="KEGG" id="rsz:130501776"/>
<dbReference type="OrthoDB" id="1609566at2759"/>
<evidence type="ECO:0000256" key="1">
    <source>
        <dbReference type="SAM" id="SignalP"/>
    </source>
</evidence>
<dbReference type="Proteomes" id="UP000504610">
    <property type="component" value="Unplaced"/>
</dbReference>
<name>A0A9W3CLT2_RAPSA</name>
<protein>
    <submittedName>
        <fullName evidence="4">Uncharacterized protein LOC130501776</fullName>
    </submittedName>
</protein>
<evidence type="ECO:0000313" key="4">
    <source>
        <dbReference type="RefSeq" id="XP_056852587.1"/>
    </source>
</evidence>
<dbReference type="GeneID" id="130501776"/>
<keyword evidence="3" id="KW-1185">Reference proteome</keyword>
<dbReference type="Pfam" id="PF13966">
    <property type="entry name" value="zf-RVT"/>
    <property type="match status" value="1"/>
</dbReference>
<evidence type="ECO:0000313" key="3">
    <source>
        <dbReference type="Proteomes" id="UP000504610"/>
    </source>
</evidence>